<reference evidence="1 2" key="1">
    <citation type="journal article" date="2019" name="Int. J. Syst. Evol. Microbiol.">
        <title>The Global Catalogue of Microorganisms (GCM) 10K type strain sequencing project: providing services to taxonomists for standard genome sequencing and annotation.</title>
        <authorList>
            <consortium name="The Broad Institute Genomics Platform"/>
            <consortium name="The Broad Institute Genome Sequencing Center for Infectious Disease"/>
            <person name="Wu L."/>
            <person name="Ma J."/>
        </authorList>
    </citation>
    <scope>NUCLEOTIDE SEQUENCE [LARGE SCALE GENOMIC DNA]</scope>
    <source>
        <strain evidence="1 2">JCM 14924</strain>
    </source>
</reference>
<dbReference type="InterPro" id="IPR045677">
    <property type="entry name" value="DUF6197"/>
</dbReference>
<dbReference type="Proteomes" id="UP001501391">
    <property type="component" value="Unassembled WGS sequence"/>
</dbReference>
<evidence type="ECO:0000313" key="1">
    <source>
        <dbReference type="EMBL" id="GAA2192741.1"/>
    </source>
</evidence>
<dbReference type="RefSeq" id="WP_086698275.1">
    <property type="nucleotide sequence ID" value="NZ_BAAAOQ010000003.1"/>
</dbReference>
<evidence type="ECO:0000313" key="2">
    <source>
        <dbReference type="Proteomes" id="UP001501391"/>
    </source>
</evidence>
<dbReference type="EMBL" id="BAAAOQ010000003">
    <property type="protein sequence ID" value="GAA2192741.1"/>
    <property type="molecule type" value="Genomic_DNA"/>
</dbReference>
<comment type="caution">
    <text evidence="1">The sequence shown here is derived from an EMBL/GenBank/DDBJ whole genome shotgun (WGS) entry which is preliminary data.</text>
</comment>
<organism evidence="1 2">
    <name type="scientific">Streptomyces bangladeshensis</name>
    <dbReference type="NCBI Taxonomy" id="295352"/>
    <lineage>
        <taxon>Bacteria</taxon>
        <taxon>Bacillati</taxon>
        <taxon>Actinomycetota</taxon>
        <taxon>Actinomycetes</taxon>
        <taxon>Kitasatosporales</taxon>
        <taxon>Streptomycetaceae</taxon>
        <taxon>Streptomyces</taxon>
    </lineage>
</organism>
<accession>A0ABN3BBS5</accession>
<sequence length="155" mass="16942">MTTITAPTTSPPRALTIDERLALAALAVDARITTTPVDLDDVIRLPVTTPLPAGPCPYRTPLAALLHRAWVRIETVGWCRDALFDESGAVCPIRAIRLEADSPRQADEACFILLEAIKRHWQAETIPSWNAQQTSSAPVLLAFDRAANLAHSRNL</sequence>
<gene>
    <name evidence="1" type="ORF">GCM10009787_11630</name>
</gene>
<dbReference type="Pfam" id="PF19698">
    <property type="entry name" value="DUF6197"/>
    <property type="match status" value="1"/>
</dbReference>
<protein>
    <submittedName>
        <fullName evidence="1">Uncharacterized protein</fullName>
    </submittedName>
</protein>
<proteinExistence type="predicted"/>
<name>A0ABN3BBS5_9ACTN</name>
<keyword evidence="2" id="KW-1185">Reference proteome</keyword>